<dbReference type="PANTHER" id="PTHR46268">
    <property type="entry name" value="STRESS RESPONSE PROTEIN NHAX"/>
    <property type="match status" value="1"/>
</dbReference>
<dbReference type="SUPFAM" id="SSF52402">
    <property type="entry name" value="Adenine nucleotide alpha hydrolases-like"/>
    <property type="match status" value="2"/>
</dbReference>
<dbReference type="CDD" id="cd00293">
    <property type="entry name" value="USP-like"/>
    <property type="match status" value="1"/>
</dbReference>
<dbReference type="Gene3D" id="3.40.50.12370">
    <property type="match status" value="1"/>
</dbReference>
<protein>
    <recommendedName>
        <fullName evidence="2">UspA domain-containing protein</fullName>
    </recommendedName>
</protein>
<dbReference type="OrthoDB" id="9804721at2"/>
<evidence type="ECO:0000313" key="4">
    <source>
        <dbReference type="Proteomes" id="UP000052023"/>
    </source>
</evidence>
<evidence type="ECO:0000256" key="1">
    <source>
        <dbReference type="ARBA" id="ARBA00008791"/>
    </source>
</evidence>
<dbReference type="PANTHER" id="PTHR46268:SF15">
    <property type="entry name" value="UNIVERSAL STRESS PROTEIN HP_0031"/>
    <property type="match status" value="1"/>
</dbReference>
<keyword evidence="4" id="KW-1185">Reference proteome</keyword>
<comment type="similarity">
    <text evidence="1">Belongs to the universal stress protein A family.</text>
</comment>
<reference evidence="3 4" key="1">
    <citation type="submission" date="2014-03" db="EMBL/GenBank/DDBJ databases">
        <title>Bradyrhizobium valentinum sp. nov., isolated from effective nodules of Lupinus mariae-josephae, a lupine endemic of basic-lime soils in Eastern Spain.</title>
        <authorList>
            <person name="Duran D."/>
            <person name="Rey L."/>
            <person name="Navarro A."/>
            <person name="Busquets A."/>
            <person name="Imperial J."/>
            <person name="Ruiz-Argueso T."/>
        </authorList>
    </citation>
    <scope>NUCLEOTIDE SEQUENCE [LARGE SCALE GENOMIC DNA]</scope>
    <source>
        <strain evidence="3 4">Ro19</strain>
    </source>
</reference>
<evidence type="ECO:0000259" key="2">
    <source>
        <dbReference type="Pfam" id="PF00582"/>
    </source>
</evidence>
<proteinExistence type="inferred from homology"/>
<sequence length="280" mass="29769">MRRLAVIRDIVVNLVTSNSRDPAAAYAISVARMFDAQLAGIAMCHSPAIVAGGMEAVPADLIESLHEESVRAANGAIERFKQAAAQAHLPAEAQMVETSIEGIPRTFGRIARTFDLAIVAQAEPEVTTSTGLAAEAAMFESGRPIVVVPSIQKDGIKLGCILVCWDGSRTAARALADSMPLLERAKSIEVINVGNRRREAEESLAAVGRHLARHDLNFSTKALTADGTDVTNVILSHAADLSADLIVMGGFGHSRLREFILGGVTRSILDTMTVPILMSH</sequence>
<dbReference type="EMBL" id="LLYA01000002">
    <property type="protein sequence ID" value="KRR30041.1"/>
    <property type="molecule type" value="Genomic_DNA"/>
</dbReference>
<gene>
    <name evidence="3" type="ORF">CQ13_14715</name>
</gene>
<dbReference type="Pfam" id="PF00582">
    <property type="entry name" value="Usp"/>
    <property type="match status" value="1"/>
</dbReference>
<dbReference type="AlphaFoldDB" id="A0A0R3NCH3"/>
<evidence type="ECO:0000313" key="3">
    <source>
        <dbReference type="EMBL" id="KRR30041.1"/>
    </source>
</evidence>
<accession>A0A0R3NCH3</accession>
<comment type="caution">
    <text evidence="3">The sequence shown here is derived from an EMBL/GenBank/DDBJ whole genome shotgun (WGS) entry which is preliminary data.</text>
</comment>
<dbReference type="InterPro" id="IPR006015">
    <property type="entry name" value="Universal_stress_UspA"/>
</dbReference>
<dbReference type="Proteomes" id="UP000052023">
    <property type="component" value="Unassembled WGS sequence"/>
</dbReference>
<feature type="domain" description="UspA" evidence="2">
    <location>
        <begin position="198"/>
        <end position="278"/>
    </location>
</feature>
<name>A0A0R3NCH3_9BRAD</name>
<dbReference type="InterPro" id="IPR006016">
    <property type="entry name" value="UspA"/>
</dbReference>
<organism evidence="3 4">
    <name type="scientific">Bradyrhizobium retamae</name>
    <dbReference type="NCBI Taxonomy" id="1300035"/>
    <lineage>
        <taxon>Bacteria</taxon>
        <taxon>Pseudomonadati</taxon>
        <taxon>Pseudomonadota</taxon>
        <taxon>Alphaproteobacteria</taxon>
        <taxon>Hyphomicrobiales</taxon>
        <taxon>Nitrobacteraceae</taxon>
        <taxon>Bradyrhizobium</taxon>
    </lineage>
</organism>
<dbReference type="PRINTS" id="PR01438">
    <property type="entry name" value="UNVRSLSTRESS"/>
</dbReference>